<dbReference type="InParanoid" id="A0A2K1INR8"/>
<name>A0A2K1INR8_PHYPA</name>
<dbReference type="AlphaFoldDB" id="A0A2K1INR8"/>
<evidence type="ECO:0000313" key="3">
    <source>
        <dbReference type="Proteomes" id="UP000006727"/>
    </source>
</evidence>
<protein>
    <submittedName>
        <fullName evidence="1 2">Uncharacterized protein</fullName>
    </submittedName>
</protein>
<dbReference type="Proteomes" id="UP000006727">
    <property type="component" value="Chromosome 22"/>
</dbReference>
<reference evidence="2" key="3">
    <citation type="submission" date="2020-12" db="UniProtKB">
        <authorList>
            <consortium name="EnsemblPlants"/>
        </authorList>
    </citation>
    <scope>IDENTIFICATION</scope>
</reference>
<dbReference type="Gramene" id="Pp3c22_17010V3.1">
    <property type="protein sequence ID" value="Pp3c22_17010V3.1"/>
    <property type="gene ID" value="Pp3c22_17010"/>
</dbReference>
<keyword evidence="3" id="KW-1185">Reference proteome</keyword>
<reference evidence="1 3" key="1">
    <citation type="journal article" date="2008" name="Science">
        <title>The Physcomitrella genome reveals evolutionary insights into the conquest of land by plants.</title>
        <authorList>
            <person name="Rensing S."/>
            <person name="Lang D."/>
            <person name="Zimmer A."/>
            <person name="Terry A."/>
            <person name="Salamov A."/>
            <person name="Shapiro H."/>
            <person name="Nishiyama T."/>
            <person name="Perroud P.-F."/>
            <person name="Lindquist E."/>
            <person name="Kamisugi Y."/>
            <person name="Tanahashi T."/>
            <person name="Sakakibara K."/>
            <person name="Fujita T."/>
            <person name="Oishi K."/>
            <person name="Shin-I T."/>
            <person name="Kuroki Y."/>
            <person name="Toyoda A."/>
            <person name="Suzuki Y."/>
            <person name="Hashimoto A."/>
            <person name="Yamaguchi K."/>
            <person name="Sugano A."/>
            <person name="Kohara Y."/>
            <person name="Fujiyama A."/>
            <person name="Anterola A."/>
            <person name="Aoki S."/>
            <person name="Ashton N."/>
            <person name="Barbazuk W.B."/>
            <person name="Barker E."/>
            <person name="Bennetzen J."/>
            <person name="Bezanilla M."/>
            <person name="Blankenship R."/>
            <person name="Cho S.H."/>
            <person name="Dutcher S."/>
            <person name="Estelle M."/>
            <person name="Fawcett J.A."/>
            <person name="Gundlach H."/>
            <person name="Hanada K."/>
            <person name="Heyl A."/>
            <person name="Hicks K.A."/>
            <person name="Hugh J."/>
            <person name="Lohr M."/>
            <person name="Mayer K."/>
            <person name="Melkozernov A."/>
            <person name="Murata T."/>
            <person name="Nelson D."/>
            <person name="Pils B."/>
            <person name="Prigge M."/>
            <person name="Reiss B."/>
            <person name="Renner T."/>
            <person name="Rombauts S."/>
            <person name="Rushton P."/>
            <person name="Sanderfoot A."/>
            <person name="Schween G."/>
            <person name="Shiu S.-H."/>
            <person name="Stueber K."/>
            <person name="Theodoulou F.L."/>
            <person name="Tu H."/>
            <person name="Van de Peer Y."/>
            <person name="Verrier P.J."/>
            <person name="Waters E."/>
            <person name="Wood A."/>
            <person name="Yang L."/>
            <person name="Cove D."/>
            <person name="Cuming A."/>
            <person name="Hasebe M."/>
            <person name="Lucas S."/>
            <person name="Mishler D.B."/>
            <person name="Reski R."/>
            <person name="Grigoriev I."/>
            <person name="Quatrano R.S."/>
            <person name="Boore J.L."/>
        </authorList>
    </citation>
    <scope>NUCLEOTIDE SEQUENCE [LARGE SCALE GENOMIC DNA]</scope>
    <source>
        <strain evidence="2 3">cv. Gransden 2004</strain>
    </source>
</reference>
<dbReference type="EMBL" id="ABEU02000022">
    <property type="protein sequence ID" value="PNR30923.1"/>
    <property type="molecule type" value="Genomic_DNA"/>
</dbReference>
<sequence>MSRFEITFGNSFFRGRLTVRNAATLNYADSHDEASTTQINIHIKMLEPHAVEVSIWYHSKLSSKISTSSVPCLQYQVINIYFDSTNLL</sequence>
<evidence type="ECO:0000313" key="2">
    <source>
        <dbReference type="EnsemblPlants" id="Pp3c22_17010V3.1"/>
    </source>
</evidence>
<evidence type="ECO:0000313" key="1">
    <source>
        <dbReference type="EMBL" id="PNR30923.1"/>
    </source>
</evidence>
<dbReference type="EnsemblPlants" id="Pp3c22_17010V3.1">
    <property type="protein sequence ID" value="Pp3c22_17010V3.1"/>
    <property type="gene ID" value="Pp3c22_17010"/>
</dbReference>
<proteinExistence type="predicted"/>
<accession>A0A2K1INR8</accession>
<reference evidence="1 3" key="2">
    <citation type="journal article" date="2018" name="Plant J.">
        <title>The Physcomitrella patens chromosome-scale assembly reveals moss genome structure and evolution.</title>
        <authorList>
            <person name="Lang D."/>
            <person name="Ullrich K.K."/>
            <person name="Murat F."/>
            <person name="Fuchs J."/>
            <person name="Jenkins J."/>
            <person name="Haas F.B."/>
            <person name="Piednoel M."/>
            <person name="Gundlach H."/>
            <person name="Van Bel M."/>
            <person name="Meyberg R."/>
            <person name="Vives C."/>
            <person name="Morata J."/>
            <person name="Symeonidi A."/>
            <person name="Hiss M."/>
            <person name="Muchero W."/>
            <person name="Kamisugi Y."/>
            <person name="Saleh O."/>
            <person name="Blanc G."/>
            <person name="Decker E.L."/>
            <person name="van Gessel N."/>
            <person name="Grimwood J."/>
            <person name="Hayes R.D."/>
            <person name="Graham S.W."/>
            <person name="Gunter L.E."/>
            <person name="McDaniel S.F."/>
            <person name="Hoernstein S.N.W."/>
            <person name="Larsson A."/>
            <person name="Li F.W."/>
            <person name="Perroud P.F."/>
            <person name="Phillips J."/>
            <person name="Ranjan P."/>
            <person name="Rokshar D.S."/>
            <person name="Rothfels C.J."/>
            <person name="Schneider L."/>
            <person name="Shu S."/>
            <person name="Stevenson D.W."/>
            <person name="Thummler F."/>
            <person name="Tillich M."/>
            <person name="Villarreal Aguilar J.C."/>
            <person name="Widiez T."/>
            <person name="Wong G.K."/>
            <person name="Wymore A."/>
            <person name="Zhang Y."/>
            <person name="Zimmer A.D."/>
            <person name="Quatrano R.S."/>
            <person name="Mayer K.F.X."/>
            <person name="Goodstein D."/>
            <person name="Casacuberta J.M."/>
            <person name="Vandepoele K."/>
            <person name="Reski R."/>
            <person name="Cuming A.C."/>
            <person name="Tuskan G.A."/>
            <person name="Maumus F."/>
            <person name="Salse J."/>
            <person name="Schmutz J."/>
            <person name="Rensing S.A."/>
        </authorList>
    </citation>
    <scope>NUCLEOTIDE SEQUENCE [LARGE SCALE GENOMIC DNA]</scope>
    <source>
        <strain evidence="2 3">cv. Gransden 2004</strain>
    </source>
</reference>
<organism evidence="1">
    <name type="scientific">Physcomitrium patens</name>
    <name type="common">Spreading-leaved earth moss</name>
    <name type="synonym">Physcomitrella patens</name>
    <dbReference type="NCBI Taxonomy" id="3218"/>
    <lineage>
        <taxon>Eukaryota</taxon>
        <taxon>Viridiplantae</taxon>
        <taxon>Streptophyta</taxon>
        <taxon>Embryophyta</taxon>
        <taxon>Bryophyta</taxon>
        <taxon>Bryophytina</taxon>
        <taxon>Bryopsida</taxon>
        <taxon>Funariidae</taxon>
        <taxon>Funariales</taxon>
        <taxon>Funariaceae</taxon>
        <taxon>Physcomitrium</taxon>
    </lineage>
</organism>
<gene>
    <name evidence="1" type="ORF">PHYPA_027239</name>
</gene>